<dbReference type="InterPro" id="IPR051207">
    <property type="entry name" value="ComplexI_NDUFA9_subunit"/>
</dbReference>
<sequence length="318" mass="34169">MIERAEELVTVFGGGGFIGRYVCEFLMKSGARVRVAQRNPKQAYIIQPLGQVGQFGFVQADVTNAESVGRALRGATSAINLCGVFGRAMQSVHVDGARNVAEAAAAEGVNSLVHVSAIGADPNSEAVYGRTKGEGEQAVRKSYPGATVIRPSVVFGPEDELTNRFAAMARLPVLPVLAAKRNFRPVYVRDLARAIAKAALEPRTHAGKTYEIGGPRTMSMEELHRAVLELTGQKADIVKLPDVVGKFISWFGWLPGAPLTQDQWLMLQRDNVPAKGSAGLEAFGIEPTPLAAVGYEWLGRFHRGGKFAGRRINLTATS</sequence>
<evidence type="ECO:0000259" key="1">
    <source>
        <dbReference type="Pfam" id="PF01370"/>
    </source>
</evidence>
<protein>
    <submittedName>
        <fullName evidence="2">Complex I NDUFA9 subunit family protein</fullName>
    </submittedName>
</protein>
<feature type="domain" description="NAD-dependent epimerase/dehydratase" evidence="1">
    <location>
        <begin position="9"/>
        <end position="213"/>
    </location>
</feature>
<dbReference type="PANTHER" id="PTHR12126:SF11">
    <property type="entry name" value="NADH DEHYDROGENASE [UBIQUINONE] 1 ALPHA SUBCOMPLEX SUBUNIT 9, MITOCHONDRIAL"/>
    <property type="match status" value="1"/>
</dbReference>
<comment type="caution">
    <text evidence="2">The sequence shown here is derived from an EMBL/GenBank/DDBJ whole genome shotgun (WGS) entry which is preliminary data.</text>
</comment>
<proteinExistence type="predicted"/>
<dbReference type="Gene3D" id="3.40.50.720">
    <property type="entry name" value="NAD(P)-binding Rossmann-like Domain"/>
    <property type="match status" value="1"/>
</dbReference>
<organism evidence="2 3">
    <name type="scientific">Sphingomonas hankyongi</name>
    <dbReference type="NCBI Taxonomy" id="2908209"/>
    <lineage>
        <taxon>Bacteria</taxon>
        <taxon>Pseudomonadati</taxon>
        <taxon>Pseudomonadota</taxon>
        <taxon>Alphaproteobacteria</taxon>
        <taxon>Sphingomonadales</taxon>
        <taxon>Sphingomonadaceae</taxon>
        <taxon>Sphingomonas</taxon>
    </lineage>
</organism>
<keyword evidence="3" id="KW-1185">Reference proteome</keyword>
<dbReference type="Pfam" id="PF01370">
    <property type="entry name" value="Epimerase"/>
    <property type="match status" value="1"/>
</dbReference>
<accession>A0ABT0S253</accession>
<dbReference type="InterPro" id="IPR001509">
    <property type="entry name" value="Epimerase_deHydtase"/>
</dbReference>
<dbReference type="InterPro" id="IPR036291">
    <property type="entry name" value="NAD(P)-bd_dom_sf"/>
</dbReference>
<gene>
    <name evidence="2" type="ORF">LZ538_07720</name>
</gene>
<reference evidence="2" key="1">
    <citation type="submission" date="2022-05" db="EMBL/GenBank/DDBJ databases">
        <authorList>
            <person name="Jo J.-H."/>
            <person name="Im W.-T."/>
        </authorList>
    </citation>
    <scope>NUCLEOTIDE SEQUENCE</scope>
    <source>
        <strain evidence="2">SE220</strain>
    </source>
</reference>
<dbReference type="PANTHER" id="PTHR12126">
    <property type="entry name" value="NADH-UBIQUINONE OXIDOREDUCTASE 39 KDA SUBUNIT-RELATED"/>
    <property type="match status" value="1"/>
</dbReference>
<dbReference type="Proteomes" id="UP001165342">
    <property type="component" value="Unassembled WGS sequence"/>
</dbReference>
<dbReference type="EMBL" id="JAMGBE010000002">
    <property type="protein sequence ID" value="MCL6729944.1"/>
    <property type="molecule type" value="Genomic_DNA"/>
</dbReference>
<name>A0ABT0S253_9SPHN</name>
<evidence type="ECO:0000313" key="2">
    <source>
        <dbReference type="EMBL" id="MCL6729944.1"/>
    </source>
</evidence>
<dbReference type="SUPFAM" id="SSF51735">
    <property type="entry name" value="NAD(P)-binding Rossmann-fold domains"/>
    <property type="match status" value="1"/>
</dbReference>
<evidence type="ECO:0000313" key="3">
    <source>
        <dbReference type="Proteomes" id="UP001165342"/>
    </source>
</evidence>
<dbReference type="CDD" id="cd05271">
    <property type="entry name" value="NDUFA9_like_SDR_a"/>
    <property type="match status" value="1"/>
</dbReference>
<dbReference type="RefSeq" id="WP_249831409.1">
    <property type="nucleotide sequence ID" value="NZ_JAMGBE010000002.1"/>
</dbReference>